<accession>A0A2T7T606</accession>
<dbReference type="RefSeq" id="WP_030353724.1">
    <property type="nucleotide sequence ID" value="NZ_AZSP01000189.1"/>
</dbReference>
<proteinExistence type="predicted"/>
<organism evidence="1 2">
    <name type="scientific">Streptomyces scopuliridis RB72</name>
    <dbReference type="NCBI Taxonomy" id="1440053"/>
    <lineage>
        <taxon>Bacteria</taxon>
        <taxon>Bacillati</taxon>
        <taxon>Actinomycetota</taxon>
        <taxon>Actinomycetes</taxon>
        <taxon>Kitasatosporales</taxon>
        <taxon>Streptomycetaceae</taxon>
        <taxon>Streptomyces</taxon>
    </lineage>
</organism>
<gene>
    <name evidence="1" type="ORF">Y717_29295</name>
</gene>
<evidence type="ECO:0000313" key="1">
    <source>
        <dbReference type="EMBL" id="PVE10559.1"/>
    </source>
</evidence>
<dbReference type="Proteomes" id="UP000245992">
    <property type="component" value="Unassembled WGS sequence"/>
</dbReference>
<dbReference type="GeneID" id="95545512"/>
<comment type="caution">
    <text evidence="1">The sequence shown here is derived from an EMBL/GenBank/DDBJ whole genome shotgun (WGS) entry which is preliminary data.</text>
</comment>
<protein>
    <submittedName>
        <fullName evidence="1">Uncharacterized protein</fullName>
    </submittedName>
</protein>
<dbReference type="STRING" id="1440053.GCA_000718095_04726"/>
<keyword evidence="2" id="KW-1185">Reference proteome</keyword>
<sequence length="78" mass="8676">MEYEMRAEYAEGASPRDPEPRFEVWHITRLDQTTALCGRELDPDAVTLTADAWGTPAGQPLCHACGASYIHQVPHHLS</sequence>
<dbReference type="EMBL" id="AZSP01000189">
    <property type="protein sequence ID" value="PVE10559.1"/>
    <property type="molecule type" value="Genomic_DNA"/>
</dbReference>
<reference evidence="1 2" key="1">
    <citation type="submission" date="2013-12" db="EMBL/GenBank/DDBJ databases">
        <title>Annotated genome of Streptomyces scopuliridis.</title>
        <authorList>
            <person name="Olson J.B."/>
        </authorList>
    </citation>
    <scope>NUCLEOTIDE SEQUENCE [LARGE SCALE GENOMIC DNA]</scope>
    <source>
        <strain evidence="1 2">RB72</strain>
    </source>
</reference>
<name>A0A2T7T606_9ACTN</name>
<evidence type="ECO:0000313" key="2">
    <source>
        <dbReference type="Proteomes" id="UP000245992"/>
    </source>
</evidence>
<dbReference type="OrthoDB" id="3854519at2"/>
<dbReference type="AlphaFoldDB" id="A0A2T7T606"/>